<dbReference type="Proteomes" id="UP000190339">
    <property type="component" value="Unassembled WGS sequence"/>
</dbReference>
<organism evidence="6 7">
    <name type="scientific">Maribacter arcticus</name>
    <dbReference type="NCBI Taxonomy" id="561365"/>
    <lineage>
        <taxon>Bacteria</taxon>
        <taxon>Pseudomonadati</taxon>
        <taxon>Bacteroidota</taxon>
        <taxon>Flavobacteriia</taxon>
        <taxon>Flavobacteriales</taxon>
        <taxon>Flavobacteriaceae</taxon>
        <taxon>Maribacter</taxon>
    </lineage>
</organism>
<dbReference type="EMBL" id="FUYL01000011">
    <property type="protein sequence ID" value="SKB79131.1"/>
    <property type="molecule type" value="Genomic_DNA"/>
</dbReference>
<dbReference type="GO" id="GO:0012505">
    <property type="term" value="C:endomembrane system"/>
    <property type="evidence" value="ECO:0007669"/>
    <property type="project" value="UniProtKB-SubCell"/>
</dbReference>
<keyword evidence="7" id="KW-1185">Reference proteome</keyword>
<comment type="subcellular location">
    <subcellularLocation>
        <location evidence="1">Endomembrane system</location>
        <topology evidence="1">Multi-pass membrane protein</topology>
    </subcellularLocation>
</comment>
<keyword evidence="2 5" id="KW-0812">Transmembrane</keyword>
<dbReference type="GO" id="GO:0008168">
    <property type="term" value="F:methyltransferase activity"/>
    <property type="evidence" value="ECO:0007669"/>
    <property type="project" value="UniProtKB-KW"/>
</dbReference>
<evidence type="ECO:0000256" key="1">
    <source>
        <dbReference type="ARBA" id="ARBA00004127"/>
    </source>
</evidence>
<feature type="transmembrane region" description="Helical" evidence="5">
    <location>
        <begin position="89"/>
        <end position="119"/>
    </location>
</feature>
<keyword evidence="6" id="KW-0808">Transferase</keyword>
<dbReference type="PANTHER" id="PTHR12714:SF24">
    <property type="entry name" value="SLR1182 PROTEIN"/>
    <property type="match status" value="1"/>
</dbReference>
<keyword evidence="4 5" id="KW-0472">Membrane</keyword>
<keyword evidence="3 5" id="KW-1133">Transmembrane helix</keyword>
<dbReference type="OrthoDB" id="9809773at2"/>
<name>A0A1T5E5C7_9FLAO</name>
<reference evidence="7" key="1">
    <citation type="submission" date="2017-02" db="EMBL/GenBank/DDBJ databases">
        <authorList>
            <person name="Varghese N."/>
            <person name="Submissions S."/>
        </authorList>
    </citation>
    <scope>NUCLEOTIDE SEQUENCE [LARGE SCALE GENOMIC DNA]</scope>
    <source>
        <strain evidence="7">DSM 23546</strain>
    </source>
</reference>
<evidence type="ECO:0000256" key="2">
    <source>
        <dbReference type="ARBA" id="ARBA00022692"/>
    </source>
</evidence>
<feature type="transmembrane region" description="Helical" evidence="5">
    <location>
        <begin position="37"/>
        <end position="58"/>
    </location>
</feature>
<evidence type="ECO:0000313" key="7">
    <source>
        <dbReference type="Proteomes" id="UP000190339"/>
    </source>
</evidence>
<dbReference type="Pfam" id="PF04191">
    <property type="entry name" value="PEMT"/>
    <property type="match status" value="1"/>
</dbReference>
<gene>
    <name evidence="6" type="ORF">SAMN05660866_03317</name>
</gene>
<dbReference type="InterPro" id="IPR007318">
    <property type="entry name" value="Phopholipid_MeTrfase"/>
</dbReference>
<dbReference type="STRING" id="561365.SAMN05660866_03317"/>
<evidence type="ECO:0000313" key="6">
    <source>
        <dbReference type="EMBL" id="SKB79131.1"/>
    </source>
</evidence>
<sequence>MELKLPPALLLLLFGFAMYILATFLPFGFFDFFGRLLLFKIMLSFGGLVGLLSLFQFYRAKTTVDPTKPSKASNLVVNGIFKFSRNPMYLAMLLVLLALGLVLGNAFNTLIAAAFVGYMNRFQIIPEERILLNKFGRTYKEYCTLTRRWF</sequence>
<evidence type="ECO:0000256" key="3">
    <source>
        <dbReference type="ARBA" id="ARBA00022989"/>
    </source>
</evidence>
<evidence type="ECO:0000256" key="5">
    <source>
        <dbReference type="SAM" id="Phobius"/>
    </source>
</evidence>
<protein>
    <submittedName>
        <fullName evidence="6">Protein-S-isoprenylcysteine O-methyltransferase Ste14</fullName>
    </submittedName>
</protein>
<evidence type="ECO:0000256" key="4">
    <source>
        <dbReference type="ARBA" id="ARBA00023136"/>
    </source>
</evidence>
<keyword evidence="6" id="KW-0489">Methyltransferase</keyword>
<accession>A0A1T5E5C7</accession>
<feature type="transmembrane region" description="Helical" evidence="5">
    <location>
        <begin position="6"/>
        <end position="30"/>
    </location>
</feature>
<dbReference type="RefSeq" id="WP_079513872.1">
    <property type="nucleotide sequence ID" value="NZ_FUYL01000011.1"/>
</dbReference>
<proteinExistence type="predicted"/>
<dbReference type="AlphaFoldDB" id="A0A1T5E5C7"/>
<dbReference type="PANTHER" id="PTHR12714">
    <property type="entry name" value="PROTEIN-S ISOPRENYLCYSTEINE O-METHYLTRANSFERASE"/>
    <property type="match status" value="1"/>
</dbReference>
<dbReference type="Gene3D" id="1.20.120.1630">
    <property type="match status" value="1"/>
</dbReference>
<dbReference type="GO" id="GO:0032259">
    <property type="term" value="P:methylation"/>
    <property type="evidence" value="ECO:0007669"/>
    <property type="project" value="UniProtKB-KW"/>
</dbReference>